<dbReference type="RefSeq" id="WP_069599420.1">
    <property type="nucleotide sequence ID" value="NZ_CP017150.1"/>
</dbReference>
<dbReference type="AlphaFoldDB" id="A0A1D7VZT9"/>
<comment type="similarity">
    <text evidence="1">Belongs to the ATP-dependent AMP-binding enzyme family.</text>
</comment>
<gene>
    <name evidence="6" type="ORF">BAUR920_01629</name>
    <name evidence="5" type="ORF">BLSMQ_0549</name>
</gene>
<dbReference type="GO" id="GO:0004467">
    <property type="term" value="F:long-chain fatty acid-CoA ligase activity"/>
    <property type="evidence" value="ECO:0007669"/>
    <property type="project" value="UniProtKB-EC"/>
</dbReference>
<dbReference type="Pfam" id="PF00501">
    <property type="entry name" value="AMP-binding"/>
    <property type="match status" value="1"/>
</dbReference>
<dbReference type="KEGG" id="blin:BLSMQ_0549"/>
<evidence type="ECO:0000313" key="6">
    <source>
        <dbReference type="EMBL" id="SMX81295.1"/>
    </source>
</evidence>
<dbReference type="Proteomes" id="UP000234289">
    <property type="component" value="Unassembled WGS sequence"/>
</dbReference>
<dbReference type="SUPFAM" id="SSF56801">
    <property type="entry name" value="Acetyl-CoA synthetase-like"/>
    <property type="match status" value="1"/>
</dbReference>
<dbReference type="FunFam" id="3.30.300.30:FF:000008">
    <property type="entry name" value="2,3-dihydroxybenzoate-AMP ligase"/>
    <property type="match status" value="1"/>
</dbReference>
<dbReference type="EC" id="6.2.1.3" evidence="5"/>
<dbReference type="InterPro" id="IPR000873">
    <property type="entry name" value="AMP-dep_synth/lig_dom"/>
</dbReference>
<accession>A0A2H1J1F6</accession>
<dbReference type="Gene3D" id="3.40.50.12780">
    <property type="entry name" value="N-terminal domain of ligase-like"/>
    <property type="match status" value="1"/>
</dbReference>
<reference evidence="5" key="1">
    <citation type="submission" date="2016-09" db="EMBL/GenBank/DDBJ databases">
        <title>Complete Genome Sequence of Brevibacterium aurantiacum SMQ-1335.</title>
        <authorList>
            <person name="de Melo A.G."/>
            <person name="Labrie S.J."/>
            <person name="Dumaresq J."/>
            <person name="Roberts R.J."/>
            <person name="Tremblay D.M."/>
            <person name="Moineau S."/>
        </authorList>
    </citation>
    <scope>NUCLEOTIDE SEQUENCE</scope>
    <source>
        <strain evidence="5">SMQ-1335</strain>
    </source>
</reference>
<feature type="domain" description="AMP-dependent synthetase/ligase" evidence="3">
    <location>
        <begin position="20"/>
        <end position="371"/>
    </location>
</feature>
<evidence type="ECO:0000256" key="2">
    <source>
        <dbReference type="ARBA" id="ARBA00022598"/>
    </source>
</evidence>
<dbReference type="InterPro" id="IPR045851">
    <property type="entry name" value="AMP-bd_C_sf"/>
</dbReference>
<dbReference type="Gene3D" id="3.30.300.30">
    <property type="match status" value="1"/>
</dbReference>
<name>A0A1D7VZT9_BREAU</name>
<keyword evidence="2 5" id="KW-0436">Ligase</keyword>
<organism evidence="5 7">
    <name type="scientific">Brevibacterium aurantiacum</name>
    <dbReference type="NCBI Taxonomy" id="273384"/>
    <lineage>
        <taxon>Bacteria</taxon>
        <taxon>Bacillati</taxon>
        <taxon>Actinomycetota</taxon>
        <taxon>Actinomycetes</taxon>
        <taxon>Micrococcales</taxon>
        <taxon>Brevibacteriaceae</taxon>
        <taxon>Brevibacterium</taxon>
    </lineage>
</organism>
<dbReference type="EMBL" id="CP017150">
    <property type="protein sequence ID" value="AOP52263.1"/>
    <property type="molecule type" value="Genomic_DNA"/>
</dbReference>
<dbReference type="InterPro" id="IPR042099">
    <property type="entry name" value="ANL_N_sf"/>
</dbReference>
<feature type="domain" description="AMP-binding enzyme C-terminal" evidence="4">
    <location>
        <begin position="422"/>
        <end position="497"/>
    </location>
</feature>
<evidence type="ECO:0000256" key="1">
    <source>
        <dbReference type="ARBA" id="ARBA00006432"/>
    </source>
</evidence>
<dbReference type="PROSITE" id="PS00455">
    <property type="entry name" value="AMP_BINDING"/>
    <property type="match status" value="1"/>
</dbReference>
<dbReference type="Proteomes" id="UP000094793">
    <property type="component" value="Chromosome"/>
</dbReference>
<evidence type="ECO:0000313" key="7">
    <source>
        <dbReference type="Proteomes" id="UP000094793"/>
    </source>
</evidence>
<dbReference type="InterPro" id="IPR025110">
    <property type="entry name" value="AMP-bd_C"/>
</dbReference>
<dbReference type="OrthoDB" id="9803968at2"/>
<dbReference type="EMBL" id="FXZG01000008">
    <property type="protein sequence ID" value="SMX81295.1"/>
    <property type="molecule type" value="Genomic_DNA"/>
</dbReference>
<dbReference type="InterPro" id="IPR020845">
    <property type="entry name" value="AMP-binding_CS"/>
</dbReference>
<sequence>MDATLRTSIIDLLLPWAESIPDSIAVRTPPGPDRVSLTQRRFLGEIGAARDRCRAAGLAPGDRTVLIAPSCPEFLIEFLGAHAAGLAVVAVNPLSTARELGYILEDSEALRLVAHPAMAEAGQIAADESGIGFETLSLVGDEGPSIALGDDGVADFDRVDFEWDALAALLYTSGTTGKPKGAMLSLGNFIATTDIVKEMTQTTPEDRNATGLPLFHVFGLADMALPALSAGAPLTLFPRWDPQAFVDTLAEDEVSIISGVPTMWMSVLTNATAVETPRLRLISSGGAAIAGEVIRKVESRFSAPVAEGYGLTETAGLGTFNPLFGTRKIGSVGLPTPGFEVKVIDVDGATLSAGEVGEVVLRGPAVMLGYWKKPEATAEVLDDEGWFRTGDLGKLDDDGYLFIVDRIKDLIIHGGYNVYPREVEEVLYEIPGVAQASVVGTPDEKYGQQVTAVIARTPGSDLDAAEVERVARENLAAYKIPRIIEFLDELPKGPSGKILKREIVRMYTQGT</sequence>
<accession>A0A1D7VZT9</accession>
<reference evidence="8" key="3">
    <citation type="submission" date="2017-03" db="EMBL/GenBank/DDBJ databases">
        <authorList>
            <person name="Monnet C."/>
        </authorList>
    </citation>
    <scope>NUCLEOTIDE SEQUENCE [LARGE SCALE GENOMIC DNA]</scope>
    <source>
        <strain evidence="8">CNRZ 920</strain>
    </source>
</reference>
<evidence type="ECO:0000313" key="5">
    <source>
        <dbReference type="EMBL" id="AOP52263.1"/>
    </source>
</evidence>
<dbReference type="PATRIC" id="fig|1703.10.peg.568"/>
<reference evidence="6" key="4">
    <citation type="submission" date="2017-03" db="EMBL/GenBank/DDBJ databases">
        <authorList>
            <person name="Afonso C.L."/>
            <person name="Miller P.J."/>
            <person name="Scott M.A."/>
            <person name="Spackman E."/>
            <person name="Goraichik I."/>
            <person name="Dimitrov K.M."/>
            <person name="Suarez D.L."/>
            <person name="Swayne D.E."/>
        </authorList>
    </citation>
    <scope>NUCLEOTIDE SEQUENCE [LARGE SCALE GENOMIC DNA]</scope>
    <source>
        <strain evidence="6">CNRZ 920</strain>
    </source>
</reference>
<dbReference type="GO" id="GO:0031956">
    <property type="term" value="F:medium-chain fatty acid-CoA ligase activity"/>
    <property type="evidence" value="ECO:0007669"/>
    <property type="project" value="TreeGrafter"/>
</dbReference>
<dbReference type="PANTHER" id="PTHR43201:SF5">
    <property type="entry name" value="MEDIUM-CHAIN ACYL-COA LIGASE ACSF2, MITOCHONDRIAL"/>
    <property type="match status" value="1"/>
</dbReference>
<evidence type="ECO:0000259" key="4">
    <source>
        <dbReference type="Pfam" id="PF13193"/>
    </source>
</evidence>
<evidence type="ECO:0000259" key="3">
    <source>
        <dbReference type="Pfam" id="PF00501"/>
    </source>
</evidence>
<protein>
    <submittedName>
        <fullName evidence="6">AMP-binding enzyme C-terminal domain-containing protein</fullName>
    </submittedName>
    <submittedName>
        <fullName evidence="5">Long-chain-fatty-acid--CoA ligase</fullName>
        <ecNumber evidence="5">6.2.1.3</ecNumber>
    </submittedName>
</protein>
<dbReference type="PANTHER" id="PTHR43201">
    <property type="entry name" value="ACYL-COA SYNTHETASE"/>
    <property type="match status" value="1"/>
</dbReference>
<reference evidence="7" key="2">
    <citation type="submission" date="2016-09" db="EMBL/GenBank/DDBJ databases">
        <title>Complete Genome Sequence of Brevibacterium linens SMQ-1335.</title>
        <authorList>
            <person name="de Melo A.G."/>
            <person name="Labrie S.J."/>
            <person name="Dumaresq J."/>
            <person name="Roberts R.J."/>
            <person name="Tremblay D.M."/>
            <person name="Moineau S."/>
        </authorList>
    </citation>
    <scope>NUCLEOTIDE SEQUENCE [LARGE SCALE GENOMIC DNA]</scope>
    <source>
        <strain evidence="7">SMQ-1335</strain>
    </source>
</reference>
<dbReference type="Pfam" id="PF13193">
    <property type="entry name" value="AMP-binding_C"/>
    <property type="match status" value="1"/>
</dbReference>
<proteinExistence type="inferred from homology"/>
<dbReference type="eggNOG" id="COG0318">
    <property type="taxonomic scope" value="Bacteria"/>
</dbReference>
<evidence type="ECO:0000313" key="8">
    <source>
        <dbReference type="Proteomes" id="UP000234289"/>
    </source>
</evidence>